<dbReference type="eggNOG" id="COG0789">
    <property type="taxonomic scope" value="Bacteria"/>
</dbReference>
<sequence length="254" mass="29721">MKEIFSIGEFSELFHVDVQTLRYYDSIGLLVPSSRDPKTGYRHYRFDQVYQLSTIRYLRRLGYSLKQIHDYLDSRSLGNTMGYLRQQSEALKNQWNELYTIDLAIRRKLEFIEGQVAKLDVSSISIKTFAERQYLDIGSEETLYGSESFYLYPTLVFYVGMNKHFGAYLFNYKDDDEQEAGRFSTTPACIKAGRFLCGYHQGAYESIPTSFERIRQAGKGLCLSPHYMNFNIIDQFVERDSKNFVTEIQIAIWD</sequence>
<dbReference type="AlphaFoldDB" id="G8QSI7"/>
<gene>
    <name evidence="6" type="ordered locus">SpiGrapes_0018</name>
</gene>
<keyword evidence="3" id="KW-0238">DNA-binding</keyword>
<keyword evidence="2" id="KW-0805">Transcription regulation</keyword>
<dbReference type="InterPro" id="IPR000551">
    <property type="entry name" value="MerR-type_HTH_dom"/>
</dbReference>
<dbReference type="STRING" id="158190.SpiGrapes_0018"/>
<keyword evidence="1" id="KW-0678">Repressor</keyword>
<dbReference type="Proteomes" id="UP000005632">
    <property type="component" value="Chromosome"/>
</dbReference>
<dbReference type="InterPro" id="IPR011256">
    <property type="entry name" value="Reg_factor_effector_dom_sf"/>
</dbReference>
<reference evidence="6 7" key="1">
    <citation type="submission" date="2011-11" db="EMBL/GenBank/DDBJ databases">
        <title>Complete sequence of Spirochaeta sp. grapes.</title>
        <authorList>
            <consortium name="US DOE Joint Genome Institute"/>
            <person name="Lucas S."/>
            <person name="Han J."/>
            <person name="Lapidus A."/>
            <person name="Cheng J.-F."/>
            <person name="Goodwin L."/>
            <person name="Pitluck S."/>
            <person name="Peters L."/>
            <person name="Ovchinnikova G."/>
            <person name="Munk A.C."/>
            <person name="Detter J.C."/>
            <person name="Han C."/>
            <person name="Tapia R."/>
            <person name="Land M."/>
            <person name="Hauser L."/>
            <person name="Kyrpides N."/>
            <person name="Ivanova N."/>
            <person name="Pagani I."/>
            <person name="Ritalahtilisa K."/>
            <person name="Loeffler F."/>
            <person name="Woyke T."/>
        </authorList>
    </citation>
    <scope>NUCLEOTIDE SEQUENCE [LARGE SCALE GENOMIC DNA]</scope>
    <source>
        <strain evidence="7">ATCC BAA-1885 / DSM 22778 / Grapes</strain>
    </source>
</reference>
<dbReference type="PANTHER" id="PTHR30204">
    <property type="entry name" value="REDOX-CYCLING DRUG-SENSING TRANSCRIPTIONAL ACTIVATOR SOXR"/>
    <property type="match status" value="1"/>
</dbReference>
<evidence type="ECO:0000313" key="7">
    <source>
        <dbReference type="Proteomes" id="UP000005632"/>
    </source>
</evidence>
<dbReference type="PANTHER" id="PTHR30204:SF69">
    <property type="entry name" value="MERR-FAMILY TRANSCRIPTIONAL REGULATOR"/>
    <property type="match status" value="1"/>
</dbReference>
<feature type="domain" description="HTH merR-type" evidence="5">
    <location>
        <begin position="1"/>
        <end position="74"/>
    </location>
</feature>
<keyword evidence="4" id="KW-0804">Transcription</keyword>
<organism evidence="6 7">
    <name type="scientific">Sphaerochaeta pleomorpha (strain ATCC BAA-1885 / DSM 22778 / Grapes)</name>
    <dbReference type="NCBI Taxonomy" id="158190"/>
    <lineage>
        <taxon>Bacteria</taxon>
        <taxon>Pseudomonadati</taxon>
        <taxon>Spirochaetota</taxon>
        <taxon>Spirochaetia</taxon>
        <taxon>Spirochaetales</taxon>
        <taxon>Sphaerochaetaceae</taxon>
        <taxon>Sphaerochaeta</taxon>
    </lineage>
</organism>
<dbReference type="SMART" id="SM00422">
    <property type="entry name" value="HTH_MERR"/>
    <property type="match status" value="1"/>
</dbReference>
<accession>G8QSI7</accession>
<dbReference type="GO" id="GO:0003700">
    <property type="term" value="F:DNA-binding transcription factor activity"/>
    <property type="evidence" value="ECO:0007669"/>
    <property type="project" value="InterPro"/>
</dbReference>
<name>G8QSI7_SPHPG</name>
<dbReference type="OrthoDB" id="9773308at2"/>
<evidence type="ECO:0000259" key="5">
    <source>
        <dbReference type="PROSITE" id="PS50937"/>
    </source>
</evidence>
<dbReference type="InterPro" id="IPR009061">
    <property type="entry name" value="DNA-bd_dom_put_sf"/>
</dbReference>
<dbReference type="InterPro" id="IPR047057">
    <property type="entry name" value="MerR_fam"/>
</dbReference>
<dbReference type="SUPFAM" id="SSF46955">
    <property type="entry name" value="Putative DNA-binding domain"/>
    <property type="match status" value="1"/>
</dbReference>
<dbReference type="RefSeq" id="WP_014268735.1">
    <property type="nucleotide sequence ID" value="NC_016633.1"/>
</dbReference>
<dbReference type="GO" id="GO:0003677">
    <property type="term" value="F:DNA binding"/>
    <property type="evidence" value="ECO:0007669"/>
    <property type="project" value="UniProtKB-KW"/>
</dbReference>
<dbReference type="Pfam" id="PF13411">
    <property type="entry name" value="MerR_1"/>
    <property type="match status" value="1"/>
</dbReference>
<dbReference type="Gene3D" id="1.10.1660.10">
    <property type="match status" value="1"/>
</dbReference>
<dbReference type="HOGENOM" id="CLU_065103_0_0_12"/>
<dbReference type="KEGG" id="sgp:SpiGrapes_0018"/>
<dbReference type="SUPFAM" id="SSF55136">
    <property type="entry name" value="Probable bacterial effector-binding domain"/>
    <property type="match status" value="1"/>
</dbReference>
<dbReference type="Gene3D" id="3.20.80.10">
    <property type="entry name" value="Regulatory factor, effector binding domain"/>
    <property type="match status" value="1"/>
</dbReference>
<dbReference type="EMBL" id="CP003155">
    <property type="protein sequence ID" value="AEV27886.1"/>
    <property type="molecule type" value="Genomic_DNA"/>
</dbReference>
<evidence type="ECO:0000256" key="4">
    <source>
        <dbReference type="ARBA" id="ARBA00023163"/>
    </source>
</evidence>
<evidence type="ECO:0000256" key="1">
    <source>
        <dbReference type="ARBA" id="ARBA00022491"/>
    </source>
</evidence>
<evidence type="ECO:0000256" key="2">
    <source>
        <dbReference type="ARBA" id="ARBA00023015"/>
    </source>
</evidence>
<keyword evidence="7" id="KW-1185">Reference proteome</keyword>
<dbReference type="PROSITE" id="PS50937">
    <property type="entry name" value="HTH_MERR_2"/>
    <property type="match status" value="1"/>
</dbReference>
<protein>
    <submittedName>
        <fullName evidence="6">Putative transcriptional regulator</fullName>
    </submittedName>
</protein>
<evidence type="ECO:0000256" key="3">
    <source>
        <dbReference type="ARBA" id="ARBA00023125"/>
    </source>
</evidence>
<proteinExistence type="predicted"/>
<evidence type="ECO:0000313" key="6">
    <source>
        <dbReference type="EMBL" id="AEV27886.1"/>
    </source>
</evidence>